<feature type="transmembrane region" description="Helical" evidence="1">
    <location>
        <begin position="24"/>
        <end position="46"/>
    </location>
</feature>
<organism evidence="2">
    <name type="scientific">marine sediment metagenome</name>
    <dbReference type="NCBI Taxonomy" id="412755"/>
    <lineage>
        <taxon>unclassified sequences</taxon>
        <taxon>metagenomes</taxon>
        <taxon>ecological metagenomes</taxon>
    </lineage>
</organism>
<evidence type="ECO:0000313" key="2">
    <source>
        <dbReference type="EMBL" id="GAH38586.1"/>
    </source>
</evidence>
<reference evidence="2" key="1">
    <citation type="journal article" date="2014" name="Front. Microbiol.">
        <title>High frequency of phylogenetically diverse reductive dehalogenase-homologous genes in deep subseafloor sedimentary metagenomes.</title>
        <authorList>
            <person name="Kawai M."/>
            <person name="Futagami T."/>
            <person name="Toyoda A."/>
            <person name="Takaki Y."/>
            <person name="Nishi S."/>
            <person name="Hori S."/>
            <person name="Arai W."/>
            <person name="Tsubouchi T."/>
            <person name="Morono Y."/>
            <person name="Uchiyama I."/>
            <person name="Ito T."/>
            <person name="Fujiyama A."/>
            <person name="Inagaki F."/>
            <person name="Takami H."/>
        </authorList>
    </citation>
    <scope>NUCLEOTIDE SEQUENCE</scope>
    <source>
        <strain evidence="2">Expedition CK06-06</strain>
    </source>
</reference>
<dbReference type="SUPFAM" id="SSF103473">
    <property type="entry name" value="MFS general substrate transporter"/>
    <property type="match status" value="1"/>
</dbReference>
<keyword evidence="1" id="KW-0472">Membrane</keyword>
<dbReference type="AlphaFoldDB" id="X1EYX9"/>
<keyword evidence="1" id="KW-0812">Transmembrane</keyword>
<protein>
    <recommendedName>
        <fullName evidence="3">Major facilitator superfamily (MFS) profile domain-containing protein</fullName>
    </recommendedName>
</protein>
<evidence type="ECO:0000256" key="1">
    <source>
        <dbReference type="SAM" id="Phobius"/>
    </source>
</evidence>
<dbReference type="EMBL" id="BARU01012226">
    <property type="protein sequence ID" value="GAH38586.1"/>
    <property type="molecule type" value="Genomic_DNA"/>
</dbReference>
<keyword evidence="1" id="KW-1133">Transmembrane helix</keyword>
<evidence type="ECO:0008006" key="3">
    <source>
        <dbReference type="Google" id="ProtNLM"/>
    </source>
</evidence>
<comment type="caution">
    <text evidence="2">The sequence shown here is derived from an EMBL/GenBank/DDBJ whole genome shotgun (WGS) entry which is preliminary data.</text>
</comment>
<gene>
    <name evidence="2" type="ORF">S03H2_22642</name>
</gene>
<sequence>MSKMSLDINIEEIEVETTTSKRNVFFWSMYDLANTIYSMVIVSLIINRYVLVIGQAEYGMSYGEVSFLYGVVALVMQLAIAICIPFLGALSDNVGKRKPFI</sequence>
<feature type="transmembrane region" description="Helical" evidence="1">
    <location>
        <begin position="66"/>
        <end position="90"/>
    </location>
</feature>
<name>X1EYX9_9ZZZZ</name>
<dbReference type="InterPro" id="IPR036259">
    <property type="entry name" value="MFS_trans_sf"/>
</dbReference>
<accession>X1EYX9</accession>
<proteinExistence type="predicted"/>
<feature type="non-terminal residue" evidence="2">
    <location>
        <position position="101"/>
    </location>
</feature>
<dbReference type="Gene3D" id="1.20.1250.20">
    <property type="entry name" value="MFS general substrate transporter like domains"/>
    <property type="match status" value="1"/>
</dbReference>